<keyword evidence="3" id="KW-1185">Reference proteome</keyword>
<dbReference type="EMBL" id="CSTE01000002">
    <property type="protein sequence ID" value="CQR50260.1"/>
    <property type="molecule type" value="Genomic_DNA"/>
</dbReference>
<reference evidence="3" key="1">
    <citation type="submission" date="2015-03" db="EMBL/GenBank/DDBJ databases">
        <authorList>
            <person name="Urmite Genomes"/>
        </authorList>
    </citation>
    <scope>NUCLEOTIDE SEQUENCE [LARGE SCALE GENOMIC DNA]</scope>
    <source>
        <strain evidence="3">Arc-Hr</strain>
    </source>
</reference>
<proteinExistence type="predicted"/>
<sequence length="50" mass="4845">MSAAVSPIAVFVPALVFGGAGFAFLGPFGAGFGAAVGIALGVLVGREDEY</sequence>
<dbReference type="RefSeq" id="WP_167344119.1">
    <property type="nucleotide sequence ID" value="NZ_CABLRR010000002.1"/>
</dbReference>
<evidence type="ECO:0000256" key="1">
    <source>
        <dbReference type="SAM" id="Phobius"/>
    </source>
</evidence>
<dbReference type="Proteomes" id="UP000198902">
    <property type="component" value="Unassembled WGS sequence"/>
</dbReference>
<evidence type="ECO:0000313" key="3">
    <source>
        <dbReference type="Proteomes" id="UP000198902"/>
    </source>
</evidence>
<organism evidence="2 3">
    <name type="scientific">Haloferax massiliensis</name>
    <dbReference type="NCBI Taxonomy" id="1476858"/>
    <lineage>
        <taxon>Archaea</taxon>
        <taxon>Methanobacteriati</taxon>
        <taxon>Methanobacteriota</taxon>
        <taxon>Stenosarchaea group</taxon>
        <taxon>Halobacteria</taxon>
        <taxon>Halobacteriales</taxon>
        <taxon>Haloferacaceae</taxon>
        <taxon>Haloferax</taxon>
    </lineage>
</organism>
<keyword evidence="1" id="KW-0812">Transmembrane</keyword>
<evidence type="ECO:0000313" key="2">
    <source>
        <dbReference type="EMBL" id="CQR50260.1"/>
    </source>
</evidence>
<accession>A0A0D6JRN0</accession>
<dbReference type="AlphaFoldDB" id="A0A0D6JRN0"/>
<protein>
    <submittedName>
        <fullName evidence="2">Uncharacterized protein</fullName>
    </submittedName>
</protein>
<gene>
    <name evidence="2" type="ORF">BN996_01737</name>
</gene>
<feature type="transmembrane region" description="Helical" evidence="1">
    <location>
        <begin position="28"/>
        <end position="45"/>
    </location>
</feature>
<keyword evidence="1" id="KW-0472">Membrane</keyword>
<keyword evidence="1" id="KW-1133">Transmembrane helix</keyword>
<name>A0A0D6JRN0_9EURY</name>